<gene>
    <name evidence="1" type="ORF">NliqN6_0470</name>
</gene>
<keyword evidence="2" id="KW-1185">Reference proteome</keyword>
<evidence type="ECO:0000313" key="1">
    <source>
        <dbReference type="EMBL" id="GHJ84068.1"/>
    </source>
</evidence>
<organism evidence="1 2">
    <name type="scientific">Naganishia liquefaciens</name>
    <dbReference type="NCBI Taxonomy" id="104408"/>
    <lineage>
        <taxon>Eukaryota</taxon>
        <taxon>Fungi</taxon>
        <taxon>Dikarya</taxon>
        <taxon>Basidiomycota</taxon>
        <taxon>Agaricomycotina</taxon>
        <taxon>Tremellomycetes</taxon>
        <taxon>Filobasidiales</taxon>
        <taxon>Filobasidiaceae</taxon>
        <taxon>Naganishia</taxon>
    </lineage>
</organism>
<reference evidence="1" key="1">
    <citation type="submission" date="2020-07" db="EMBL/GenBank/DDBJ databases">
        <title>Draft Genome Sequence of a Deep-Sea Yeast, Naganishia (Cryptococcus) liquefaciens strain N6.</title>
        <authorList>
            <person name="Han Y.W."/>
            <person name="Kajitani R."/>
            <person name="Morimoto H."/>
            <person name="Parhat M."/>
            <person name="Tsubouchi H."/>
            <person name="Bakenova O."/>
            <person name="Ogata M."/>
            <person name="Argunhan B."/>
            <person name="Aoki R."/>
            <person name="Kajiwara S."/>
            <person name="Itoh T."/>
            <person name="Iwasaki H."/>
        </authorList>
    </citation>
    <scope>NUCLEOTIDE SEQUENCE</scope>
    <source>
        <strain evidence="1">N6</strain>
    </source>
</reference>
<comment type="caution">
    <text evidence="1">The sequence shown here is derived from an EMBL/GenBank/DDBJ whole genome shotgun (WGS) entry which is preliminary data.</text>
</comment>
<proteinExistence type="predicted"/>
<accession>A0A8H3YCD2</accession>
<protein>
    <submittedName>
        <fullName evidence="1">Uncharacterized protein</fullName>
    </submittedName>
</protein>
<dbReference type="EMBL" id="BLZA01000005">
    <property type="protein sequence ID" value="GHJ84068.1"/>
    <property type="molecule type" value="Genomic_DNA"/>
</dbReference>
<dbReference type="AlphaFoldDB" id="A0A8H3YCD2"/>
<name>A0A8H3YCD2_9TREE</name>
<dbReference type="Proteomes" id="UP000620104">
    <property type="component" value="Unassembled WGS sequence"/>
</dbReference>
<sequence>MPTQTSTSEVFSRIGGSLRQVKFNATIHSLVELLLEGSRLLVVEQLLDGSWFNNNPEIHDPLCRIDGFLDMLVSKIPSLQDFIFRVHHTVQDLAYAYGGIISSTRHALEYTARVSRANPEQPEVSVSSREFPADAQKAFRDLCYRTLAEENGIYTIEESLPAADLQDDFGADLLRFEREEDIEGWETEDEWL</sequence>
<evidence type="ECO:0000313" key="2">
    <source>
        <dbReference type="Proteomes" id="UP000620104"/>
    </source>
</evidence>